<dbReference type="Proteomes" id="UP001623008">
    <property type="component" value="Unassembled WGS sequence"/>
</dbReference>
<keyword evidence="3 6" id="KW-0812">Transmembrane</keyword>
<evidence type="ECO:0000256" key="4">
    <source>
        <dbReference type="ARBA" id="ARBA00022989"/>
    </source>
</evidence>
<keyword evidence="9" id="KW-1185">Reference proteome</keyword>
<evidence type="ECO:0000256" key="2">
    <source>
        <dbReference type="ARBA" id="ARBA00022448"/>
    </source>
</evidence>
<feature type="transmembrane region" description="Helical" evidence="6">
    <location>
        <begin position="339"/>
        <end position="356"/>
    </location>
</feature>
<name>A0ABW8R3G3_9PSED</name>
<feature type="transmembrane region" description="Helical" evidence="6">
    <location>
        <begin position="99"/>
        <end position="120"/>
    </location>
</feature>
<feature type="transmembrane region" description="Helical" evidence="6">
    <location>
        <begin position="162"/>
        <end position="182"/>
    </location>
</feature>
<dbReference type="PROSITE" id="PS50850">
    <property type="entry name" value="MFS"/>
    <property type="match status" value="1"/>
</dbReference>
<feature type="transmembrane region" description="Helical" evidence="6">
    <location>
        <begin position="241"/>
        <end position="260"/>
    </location>
</feature>
<dbReference type="PANTHER" id="PTHR42718">
    <property type="entry name" value="MAJOR FACILITATOR SUPERFAMILY MULTIDRUG TRANSPORTER MFSC"/>
    <property type="match status" value="1"/>
</dbReference>
<dbReference type="InterPro" id="IPR036259">
    <property type="entry name" value="MFS_trans_sf"/>
</dbReference>
<reference evidence="8 9" key="1">
    <citation type="submission" date="2024-11" db="EMBL/GenBank/DDBJ databases">
        <authorList>
            <person name="Lucas J.A."/>
        </authorList>
    </citation>
    <scope>NUCLEOTIDE SEQUENCE [LARGE SCALE GENOMIC DNA]</scope>
    <source>
        <strain evidence="8 9">Z 7.15</strain>
    </source>
</reference>
<dbReference type="PANTHER" id="PTHR42718:SF9">
    <property type="entry name" value="MAJOR FACILITATOR SUPERFAMILY MULTIDRUG TRANSPORTER MFSC"/>
    <property type="match status" value="1"/>
</dbReference>
<evidence type="ECO:0000313" key="8">
    <source>
        <dbReference type="EMBL" id="MFK9005730.1"/>
    </source>
</evidence>
<evidence type="ECO:0000256" key="1">
    <source>
        <dbReference type="ARBA" id="ARBA00004141"/>
    </source>
</evidence>
<comment type="subcellular location">
    <subcellularLocation>
        <location evidence="1">Membrane</location>
        <topology evidence="1">Multi-pass membrane protein</topology>
    </subcellularLocation>
</comment>
<dbReference type="SUPFAM" id="SSF103473">
    <property type="entry name" value="MFS general substrate transporter"/>
    <property type="match status" value="1"/>
</dbReference>
<evidence type="ECO:0000259" key="7">
    <source>
        <dbReference type="PROSITE" id="PS50850"/>
    </source>
</evidence>
<dbReference type="Gene3D" id="1.20.1250.20">
    <property type="entry name" value="MFS general substrate transporter like domains"/>
    <property type="match status" value="1"/>
</dbReference>
<gene>
    <name evidence="8" type="ORF">ACJEBJ_16495</name>
</gene>
<evidence type="ECO:0000256" key="3">
    <source>
        <dbReference type="ARBA" id="ARBA00022692"/>
    </source>
</evidence>
<evidence type="ECO:0000256" key="6">
    <source>
        <dbReference type="SAM" id="Phobius"/>
    </source>
</evidence>
<feature type="transmembrane region" description="Helical" evidence="6">
    <location>
        <begin position="132"/>
        <end position="156"/>
    </location>
</feature>
<feature type="transmembrane region" description="Helical" evidence="6">
    <location>
        <begin position="46"/>
        <end position="62"/>
    </location>
</feature>
<keyword evidence="2" id="KW-0813">Transport</keyword>
<feature type="domain" description="Major facilitator superfamily (MFS) profile" evidence="7">
    <location>
        <begin position="8"/>
        <end position="398"/>
    </location>
</feature>
<protein>
    <submittedName>
        <fullName evidence="8">MFS transporter</fullName>
    </submittedName>
</protein>
<feature type="transmembrane region" description="Helical" evidence="6">
    <location>
        <begin position="272"/>
        <end position="290"/>
    </location>
</feature>
<dbReference type="InterPro" id="IPR020846">
    <property type="entry name" value="MFS_dom"/>
</dbReference>
<sequence>MLTTSRGSLVGLSLSMLLASLGTSIANVGLPSLAQAFEASFHAVQWVVLAYLLAITAVIVSAGRLGDHLGRRRLLLAGLLLFTVACGLCGVAPALEWLIAARILQGLGAAVMMAMALGMVGDTVAKERTGRVMGLLGTMSAVGTAMGPSLGGVLLSLWGWRAIFLVGVPLGSVAVALAYHYLPVDRPRAPASTGPGVWSSLQAPALRAGLAMSALVAAVIMATFVVGPFYLSRGLGLDPEWMGLAMALGPCVAAFTGVPAGRLTDRFGSQRMTLAGLGLLACGALLLSLASGLVAYLASLVILTTGYSLFQAANNTAVMSDVDGSRRGTVSGLLNLSRNLGLIFGASVLGAVFAWASPDVTRALPQALAFGLHATFSVALGLILLASVMAWRRFGACNRL</sequence>
<dbReference type="RefSeq" id="WP_406598256.1">
    <property type="nucleotide sequence ID" value="NZ_JBJHQF010000025.1"/>
</dbReference>
<feature type="transmembrane region" description="Helical" evidence="6">
    <location>
        <begin position="368"/>
        <end position="391"/>
    </location>
</feature>
<dbReference type="CDD" id="cd17321">
    <property type="entry name" value="MFS_MMR_MDR_like"/>
    <property type="match status" value="1"/>
</dbReference>
<dbReference type="PRINTS" id="PR01036">
    <property type="entry name" value="TCRTETB"/>
</dbReference>
<proteinExistence type="predicted"/>
<keyword evidence="4 6" id="KW-1133">Transmembrane helix</keyword>
<organism evidence="8 9">
    <name type="scientific">Pseudomonas pergaminensis</name>
    <dbReference type="NCBI Taxonomy" id="2853159"/>
    <lineage>
        <taxon>Bacteria</taxon>
        <taxon>Pseudomonadati</taxon>
        <taxon>Pseudomonadota</taxon>
        <taxon>Gammaproteobacteria</taxon>
        <taxon>Pseudomonadales</taxon>
        <taxon>Pseudomonadaceae</taxon>
        <taxon>Pseudomonas</taxon>
    </lineage>
</organism>
<feature type="transmembrane region" description="Helical" evidence="6">
    <location>
        <begin position="74"/>
        <end position="93"/>
    </location>
</feature>
<evidence type="ECO:0000313" key="9">
    <source>
        <dbReference type="Proteomes" id="UP001623008"/>
    </source>
</evidence>
<accession>A0ABW8R3G3</accession>
<keyword evidence="5 6" id="KW-0472">Membrane</keyword>
<evidence type="ECO:0000256" key="5">
    <source>
        <dbReference type="ARBA" id="ARBA00023136"/>
    </source>
</evidence>
<comment type="caution">
    <text evidence="8">The sequence shown here is derived from an EMBL/GenBank/DDBJ whole genome shotgun (WGS) entry which is preliminary data.</text>
</comment>
<dbReference type="Pfam" id="PF07690">
    <property type="entry name" value="MFS_1"/>
    <property type="match status" value="1"/>
</dbReference>
<dbReference type="EMBL" id="JBJHQF010000025">
    <property type="protein sequence ID" value="MFK9005730.1"/>
    <property type="molecule type" value="Genomic_DNA"/>
</dbReference>
<dbReference type="InterPro" id="IPR011701">
    <property type="entry name" value="MFS"/>
</dbReference>
<feature type="transmembrane region" description="Helical" evidence="6">
    <location>
        <begin position="208"/>
        <end position="229"/>
    </location>
</feature>